<feature type="domain" description="Periplasmic binding protein" evidence="4">
    <location>
        <begin position="80"/>
        <end position="337"/>
    </location>
</feature>
<comment type="caution">
    <text evidence="5">The sequence shown here is derived from an EMBL/GenBank/DDBJ whole genome shotgun (WGS) entry which is preliminary data.</text>
</comment>
<reference evidence="6" key="1">
    <citation type="journal article" date="2019" name="Int. J. Syst. Evol. Microbiol.">
        <title>The Global Catalogue of Microorganisms (GCM) 10K type strain sequencing project: providing services to taxonomists for standard genome sequencing and annotation.</title>
        <authorList>
            <consortium name="The Broad Institute Genomics Platform"/>
            <consortium name="The Broad Institute Genome Sequencing Center for Infectious Disease"/>
            <person name="Wu L."/>
            <person name="Ma J."/>
        </authorList>
    </citation>
    <scope>NUCLEOTIDE SEQUENCE [LARGE SCALE GENOMIC DNA]</scope>
    <source>
        <strain evidence="6">CGMCC 4.7645</strain>
    </source>
</reference>
<feature type="region of interest" description="Disordered" evidence="2">
    <location>
        <begin position="368"/>
        <end position="392"/>
    </location>
</feature>
<feature type="compositionally biased region" description="Polar residues" evidence="2">
    <location>
        <begin position="370"/>
        <end position="386"/>
    </location>
</feature>
<dbReference type="Gene3D" id="3.40.50.2300">
    <property type="match status" value="2"/>
</dbReference>
<keyword evidence="6" id="KW-1185">Reference proteome</keyword>
<evidence type="ECO:0000256" key="3">
    <source>
        <dbReference type="SAM" id="SignalP"/>
    </source>
</evidence>
<accession>A0ABW5FJB8</accession>
<evidence type="ECO:0000256" key="2">
    <source>
        <dbReference type="SAM" id="MobiDB-lite"/>
    </source>
</evidence>
<dbReference type="EMBL" id="JBHUKR010000004">
    <property type="protein sequence ID" value="MFD2415088.1"/>
    <property type="molecule type" value="Genomic_DNA"/>
</dbReference>
<sequence length="392" mass="40007">MSSRARRRVTAALATAAVVTATLAACSSVNKAEPSTNDSSGGASKVAVGNSGPVSALIPMDQVCGDKPVKVGLVDGYGLNAWSKIVRAEVEDEMKKCPAITSFDYVAGRGDLQATLAGITSLTTKGVNVLLVIPDAGPGASHLAAMRAATRAGVTVVPIASDPTGSAGSDYLDYVDWDTAYSGEVWAKWMIDRLGPKGGNLVMLGGPAGNAVSAAELKGVKKALASAPQVKLLTEEPVTTNWDPAMEQQAMSALLAKYPQIDGVISDYGAAVSGAVRAFTSAGRPLVPIATTDDNELSCGFDALKATSHNYELATASSRTWIGRVGLRKAVAQLNGKADGEPSLVQLPLYEDSTGSAAGAIAPSKACRSSLPNDAPPSSQLTTAQLGSLFGG</sequence>
<keyword evidence="3" id="KW-0732">Signal</keyword>
<dbReference type="InterPro" id="IPR025997">
    <property type="entry name" value="SBP_2_dom"/>
</dbReference>
<feature type="chain" id="PRO_5047069914" evidence="3">
    <location>
        <begin position="33"/>
        <end position="392"/>
    </location>
</feature>
<name>A0ABW5FJB8_9PSEU</name>
<evidence type="ECO:0000256" key="1">
    <source>
        <dbReference type="ARBA" id="ARBA00004196"/>
    </source>
</evidence>
<comment type="subcellular location">
    <subcellularLocation>
        <location evidence="1">Cell envelope</location>
    </subcellularLocation>
</comment>
<organism evidence="5 6">
    <name type="scientific">Amycolatopsis pigmentata</name>
    <dbReference type="NCBI Taxonomy" id="450801"/>
    <lineage>
        <taxon>Bacteria</taxon>
        <taxon>Bacillati</taxon>
        <taxon>Actinomycetota</taxon>
        <taxon>Actinomycetes</taxon>
        <taxon>Pseudonocardiales</taxon>
        <taxon>Pseudonocardiaceae</taxon>
        <taxon>Amycolatopsis</taxon>
    </lineage>
</organism>
<gene>
    <name evidence="5" type="ORF">ACFSXZ_01980</name>
</gene>
<evidence type="ECO:0000259" key="4">
    <source>
        <dbReference type="Pfam" id="PF13407"/>
    </source>
</evidence>
<evidence type="ECO:0000313" key="6">
    <source>
        <dbReference type="Proteomes" id="UP001597417"/>
    </source>
</evidence>
<dbReference type="Proteomes" id="UP001597417">
    <property type="component" value="Unassembled WGS sequence"/>
</dbReference>
<feature type="signal peptide" evidence="3">
    <location>
        <begin position="1"/>
        <end position="32"/>
    </location>
</feature>
<protein>
    <submittedName>
        <fullName evidence="5">Substrate-binding domain-containing protein</fullName>
    </submittedName>
</protein>
<dbReference type="PANTHER" id="PTHR30036">
    <property type="entry name" value="D-XYLOSE-BINDING PERIPLASMIC PROTEIN"/>
    <property type="match status" value="1"/>
</dbReference>
<proteinExistence type="predicted"/>
<dbReference type="RefSeq" id="WP_378260576.1">
    <property type="nucleotide sequence ID" value="NZ_JBHUKR010000004.1"/>
</dbReference>
<dbReference type="InterPro" id="IPR028082">
    <property type="entry name" value="Peripla_BP_I"/>
</dbReference>
<dbReference type="Pfam" id="PF13407">
    <property type="entry name" value="Peripla_BP_4"/>
    <property type="match status" value="1"/>
</dbReference>
<dbReference type="SUPFAM" id="SSF53822">
    <property type="entry name" value="Periplasmic binding protein-like I"/>
    <property type="match status" value="1"/>
</dbReference>
<dbReference type="PROSITE" id="PS51257">
    <property type="entry name" value="PROKAR_LIPOPROTEIN"/>
    <property type="match status" value="1"/>
</dbReference>
<dbReference type="InterPro" id="IPR050555">
    <property type="entry name" value="Bact_Solute-Bind_Prot2"/>
</dbReference>
<evidence type="ECO:0000313" key="5">
    <source>
        <dbReference type="EMBL" id="MFD2415088.1"/>
    </source>
</evidence>